<name>A0A3D8M5K2_9ALTE</name>
<dbReference type="RefSeq" id="WP_115593686.1">
    <property type="nucleotide sequence ID" value="NZ_QRHA01000008.1"/>
</dbReference>
<keyword evidence="6 11" id="KW-0812">Transmembrane</keyword>
<evidence type="ECO:0000256" key="8">
    <source>
        <dbReference type="ARBA" id="ARBA00023136"/>
    </source>
</evidence>
<organism evidence="14 15">
    <name type="scientific">Alteromonas aestuariivivens</name>
    <dbReference type="NCBI Taxonomy" id="1938339"/>
    <lineage>
        <taxon>Bacteria</taxon>
        <taxon>Pseudomonadati</taxon>
        <taxon>Pseudomonadota</taxon>
        <taxon>Gammaproteobacteria</taxon>
        <taxon>Alteromonadales</taxon>
        <taxon>Alteromonadaceae</taxon>
        <taxon>Alteromonas/Salinimonas group</taxon>
        <taxon>Alteromonas</taxon>
    </lineage>
</organism>
<dbReference type="GO" id="GO:0007165">
    <property type="term" value="P:signal transduction"/>
    <property type="evidence" value="ECO:0007669"/>
    <property type="project" value="UniProtKB-KW"/>
</dbReference>
<keyword evidence="9 10" id="KW-0807">Transducer</keyword>
<dbReference type="FunFam" id="3.30.450.20:FF:000046">
    <property type="entry name" value="Aerotaxis sensor receptor"/>
    <property type="match status" value="1"/>
</dbReference>
<evidence type="ECO:0000256" key="9">
    <source>
        <dbReference type="ARBA" id="ARBA00023224"/>
    </source>
</evidence>
<keyword evidence="8 11" id="KW-0472">Membrane</keyword>
<dbReference type="CDD" id="cd00130">
    <property type="entry name" value="PAS"/>
    <property type="match status" value="1"/>
</dbReference>
<dbReference type="SMART" id="SM00091">
    <property type="entry name" value="PAS"/>
    <property type="match status" value="1"/>
</dbReference>
<feature type="domain" description="PAS" evidence="13">
    <location>
        <begin position="25"/>
        <end position="60"/>
    </location>
</feature>
<proteinExistence type="predicted"/>
<dbReference type="Pfam" id="PF08447">
    <property type="entry name" value="PAS_3"/>
    <property type="match status" value="1"/>
</dbReference>
<keyword evidence="15" id="KW-1185">Reference proteome</keyword>
<comment type="subcellular location">
    <subcellularLocation>
        <location evidence="1">Cell inner membrane</location>
        <topology evidence="1">Multi-pass membrane protein</topology>
    </subcellularLocation>
</comment>
<evidence type="ECO:0000256" key="7">
    <source>
        <dbReference type="ARBA" id="ARBA00022989"/>
    </source>
</evidence>
<sequence length="515" mass="56330">MRRGQHIVDQERDFPASVELVSTTDNRGVITYANDAFCDVAGYQEAELVGKNHNLVRHPDMPKAAFKDMWSHLEKGQSWRGVVKNLCKDGKYYWVDACVTPIIENGQRVGYQSVRVKPSRQLVERASALYSDINQGRTSKLREWSAASMLGLFSAVIFAVLVASWVGLGWPTALVVGGLALATLVIFHEELVHFPRIANRLKADFDSVSRYVYCGKGAASVFEFHLELQRALQRTVLGRTQDSARHLQDIAQTTLGYVNQTTKGIEQQKQGVGQISTAIEKMAATSHSVLKNTEDTTLSIEKTNAQCGQAKELILLGRDTVKGLSGIVEKASITADSLMDASDKVAHTMGEIEAIAEQTNLLALNAAIEAARAGESGRGFAVVADEVRALSTRTQESAGNIVQSMQLMRTTLTEWVETMHLTRENALTSVDQANTSAQAIEEIYTMIADIHTHSRQIMQAVVSQEQMCGEIEHNVHGINQVAENNASVAASMAQTAGTLNQNISRLAGLSDTFLR</sequence>
<gene>
    <name evidence="14" type="ORF">DXV75_12090</name>
</gene>
<feature type="transmembrane region" description="Helical" evidence="11">
    <location>
        <begin position="144"/>
        <end position="166"/>
    </location>
</feature>
<dbReference type="PANTHER" id="PTHR32089:SF52">
    <property type="entry name" value="CHEMOTAXIS SIGNAL TRANSDUCTION SYSTEM METHYL ACCEPTING SENSORY TRANSDUCER WITH PAS SENSORY DOMAIN"/>
    <property type="match status" value="1"/>
</dbReference>
<evidence type="ECO:0000259" key="13">
    <source>
        <dbReference type="PROSITE" id="PS50112"/>
    </source>
</evidence>
<dbReference type="SMART" id="SM00283">
    <property type="entry name" value="MA"/>
    <property type="match status" value="1"/>
</dbReference>
<dbReference type="GO" id="GO:0006935">
    <property type="term" value="P:chemotaxis"/>
    <property type="evidence" value="ECO:0007669"/>
    <property type="project" value="UniProtKB-KW"/>
</dbReference>
<reference evidence="15" key="1">
    <citation type="submission" date="2018-08" db="EMBL/GenBank/DDBJ databases">
        <authorList>
            <person name="Zhang J."/>
            <person name="Du Z.-J."/>
        </authorList>
    </citation>
    <scope>NUCLEOTIDE SEQUENCE [LARGE SCALE GENOMIC DNA]</scope>
    <source>
        <strain evidence="15">KCTC 52655</strain>
    </source>
</reference>
<dbReference type="NCBIfam" id="TIGR00229">
    <property type="entry name" value="sensory_box"/>
    <property type="match status" value="1"/>
</dbReference>
<feature type="domain" description="Methyl-accepting transducer" evidence="12">
    <location>
        <begin position="243"/>
        <end position="479"/>
    </location>
</feature>
<evidence type="ECO:0000256" key="3">
    <source>
        <dbReference type="ARBA" id="ARBA00022481"/>
    </source>
</evidence>
<dbReference type="OrthoDB" id="5675566at2"/>
<keyword evidence="5" id="KW-0997">Cell inner membrane</keyword>
<dbReference type="EMBL" id="QRHA01000008">
    <property type="protein sequence ID" value="RDV24815.1"/>
    <property type="molecule type" value="Genomic_DNA"/>
</dbReference>
<keyword evidence="2" id="KW-1003">Cell membrane</keyword>
<dbReference type="Gene3D" id="3.30.450.20">
    <property type="entry name" value="PAS domain"/>
    <property type="match status" value="1"/>
</dbReference>
<evidence type="ECO:0000256" key="10">
    <source>
        <dbReference type="PROSITE-ProRule" id="PRU00284"/>
    </source>
</evidence>
<evidence type="ECO:0000313" key="14">
    <source>
        <dbReference type="EMBL" id="RDV24815.1"/>
    </source>
</evidence>
<dbReference type="InterPro" id="IPR035965">
    <property type="entry name" value="PAS-like_dom_sf"/>
</dbReference>
<evidence type="ECO:0000256" key="2">
    <source>
        <dbReference type="ARBA" id="ARBA00022475"/>
    </source>
</evidence>
<evidence type="ECO:0000256" key="4">
    <source>
        <dbReference type="ARBA" id="ARBA00022500"/>
    </source>
</evidence>
<dbReference type="GO" id="GO:0005886">
    <property type="term" value="C:plasma membrane"/>
    <property type="evidence" value="ECO:0007669"/>
    <property type="project" value="UniProtKB-SubCell"/>
</dbReference>
<accession>A0A3D8M5K2</accession>
<dbReference type="SMART" id="SM00086">
    <property type="entry name" value="PAC"/>
    <property type="match status" value="1"/>
</dbReference>
<evidence type="ECO:0000256" key="1">
    <source>
        <dbReference type="ARBA" id="ARBA00004429"/>
    </source>
</evidence>
<dbReference type="InterPro" id="IPR001610">
    <property type="entry name" value="PAC"/>
</dbReference>
<evidence type="ECO:0000256" key="6">
    <source>
        <dbReference type="ARBA" id="ARBA00022692"/>
    </source>
</evidence>
<dbReference type="Proteomes" id="UP000256561">
    <property type="component" value="Unassembled WGS sequence"/>
</dbReference>
<keyword evidence="4" id="KW-0145">Chemotaxis</keyword>
<evidence type="ECO:0000313" key="15">
    <source>
        <dbReference type="Proteomes" id="UP000256561"/>
    </source>
</evidence>
<dbReference type="InterPro" id="IPR000014">
    <property type="entry name" value="PAS"/>
</dbReference>
<dbReference type="PANTHER" id="PTHR32089">
    <property type="entry name" value="METHYL-ACCEPTING CHEMOTAXIS PROTEIN MCPB"/>
    <property type="match status" value="1"/>
</dbReference>
<comment type="caution">
    <text evidence="14">The sequence shown here is derived from an EMBL/GenBank/DDBJ whole genome shotgun (WGS) entry which is preliminary data.</text>
</comment>
<dbReference type="SUPFAM" id="SSF55785">
    <property type="entry name" value="PYP-like sensor domain (PAS domain)"/>
    <property type="match status" value="1"/>
</dbReference>
<dbReference type="PROSITE" id="PS50111">
    <property type="entry name" value="CHEMOTAXIS_TRANSDUC_2"/>
    <property type="match status" value="1"/>
</dbReference>
<evidence type="ECO:0000256" key="11">
    <source>
        <dbReference type="SAM" id="Phobius"/>
    </source>
</evidence>
<dbReference type="SUPFAM" id="SSF58104">
    <property type="entry name" value="Methyl-accepting chemotaxis protein (MCP) signaling domain"/>
    <property type="match status" value="1"/>
</dbReference>
<dbReference type="Pfam" id="PF00015">
    <property type="entry name" value="MCPsignal"/>
    <property type="match status" value="1"/>
</dbReference>
<dbReference type="AlphaFoldDB" id="A0A3D8M5K2"/>
<dbReference type="InterPro" id="IPR004089">
    <property type="entry name" value="MCPsignal_dom"/>
</dbReference>
<dbReference type="PROSITE" id="PS50112">
    <property type="entry name" value="PAS"/>
    <property type="match status" value="1"/>
</dbReference>
<keyword evidence="7 11" id="KW-1133">Transmembrane helix</keyword>
<protein>
    <submittedName>
        <fullName evidence="14">PAS domain S-box protein</fullName>
    </submittedName>
</protein>
<dbReference type="InterPro" id="IPR013655">
    <property type="entry name" value="PAS_fold_3"/>
</dbReference>
<evidence type="ECO:0000259" key="12">
    <source>
        <dbReference type="PROSITE" id="PS50111"/>
    </source>
</evidence>
<feature type="transmembrane region" description="Helical" evidence="11">
    <location>
        <begin position="172"/>
        <end position="192"/>
    </location>
</feature>
<evidence type="ECO:0000256" key="5">
    <source>
        <dbReference type="ARBA" id="ARBA00022519"/>
    </source>
</evidence>
<keyword evidence="3" id="KW-0488">Methylation</keyword>
<dbReference type="Gene3D" id="1.10.287.950">
    <property type="entry name" value="Methyl-accepting chemotaxis protein"/>
    <property type="match status" value="1"/>
</dbReference>